<dbReference type="SUPFAM" id="SSF51905">
    <property type="entry name" value="FAD/NAD(P)-binding domain"/>
    <property type="match status" value="1"/>
</dbReference>
<dbReference type="PRINTS" id="PR00420">
    <property type="entry name" value="RNGMNOXGNASE"/>
</dbReference>
<evidence type="ECO:0000313" key="3">
    <source>
        <dbReference type="EMBL" id="RFU84703.1"/>
    </source>
</evidence>
<sequence>MQTQRTGCLVVGGGPAGMMAGLLLARQGVEVVVVEKHADFLRDFRGDTVHPSTLRVIDELGWIDEFLALPHSKVDTITVETPAGRTDFADFSRLRGPHPYIAFMPQWDVLDFLAGKGATYPGFSLVRQAEAVELVRGGGRVLGARIKTPDGELEVRADLVIAADGRHSAMRRSAGLRPAAEQAPMDVLWFRLSRLPGEDLTFLHTGAGFVLITIDRGEYWQVAYVIPQGEYESVRTTGIERLHEDVIAVKDTLGDRMRAEITSWEDVKLLSVRVDRLRHWYRPGLLCIGDAAHAMSPAGGVGINLAVQDAVAAARMLGPALRAGRVPDTTDLRKVQRRRELPVKAVQFAQTRMLSDLYPKDRDTTVERPAAARIVRRFPFLSKWTAQFIGVGVRPEHVSR</sequence>
<dbReference type="Gene3D" id="3.50.50.60">
    <property type="entry name" value="FAD/NAD(P)-binding domain"/>
    <property type="match status" value="2"/>
</dbReference>
<accession>A0A372M2J9</accession>
<dbReference type="NCBIfam" id="NF004834">
    <property type="entry name" value="PRK06185.1-3"/>
    <property type="match status" value="1"/>
</dbReference>
<protein>
    <submittedName>
        <fullName evidence="3">FAD-dependent oxidoreductase</fullName>
    </submittedName>
</protein>
<dbReference type="AlphaFoldDB" id="A0A372M2J9"/>
<gene>
    <name evidence="3" type="ORF">DY218_21160</name>
</gene>
<evidence type="ECO:0000256" key="1">
    <source>
        <dbReference type="ARBA" id="ARBA00023002"/>
    </source>
</evidence>
<dbReference type="OrthoDB" id="9791689at2"/>
<dbReference type="Proteomes" id="UP000263094">
    <property type="component" value="Unassembled WGS sequence"/>
</dbReference>
<dbReference type="InterPro" id="IPR036188">
    <property type="entry name" value="FAD/NAD-bd_sf"/>
</dbReference>
<keyword evidence="4" id="KW-1185">Reference proteome</keyword>
<name>A0A372M2J9_9ACTN</name>
<feature type="domain" description="FAD-binding" evidence="2">
    <location>
        <begin position="6"/>
        <end position="331"/>
    </location>
</feature>
<comment type="caution">
    <text evidence="3">The sequence shown here is derived from an EMBL/GenBank/DDBJ whole genome shotgun (WGS) entry which is preliminary data.</text>
</comment>
<dbReference type="EMBL" id="QUAK01000115">
    <property type="protein sequence ID" value="RFU84703.1"/>
    <property type="molecule type" value="Genomic_DNA"/>
</dbReference>
<dbReference type="GO" id="GO:0071949">
    <property type="term" value="F:FAD binding"/>
    <property type="evidence" value="ECO:0007669"/>
    <property type="project" value="InterPro"/>
</dbReference>
<dbReference type="InterPro" id="IPR050631">
    <property type="entry name" value="PheA/TfdB_FAD_monoxygenase"/>
</dbReference>
<dbReference type="InterPro" id="IPR002938">
    <property type="entry name" value="FAD-bd"/>
</dbReference>
<dbReference type="Pfam" id="PF01494">
    <property type="entry name" value="FAD_binding_3"/>
    <property type="match status" value="1"/>
</dbReference>
<keyword evidence="1" id="KW-0560">Oxidoreductase</keyword>
<proteinExistence type="predicted"/>
<evidence type="ECO:0000313" key="4">
    <source>
        <dbReference type="Proteomes" id="UP000263094"/>
    </source>
</evidence>
<reference evidence="3 4" key="1">
    <citation type="submission" date="2018-08" db="EMBL/GenBank/DDBJ databases">
        <title>Isolation, diversity and antifungal activity of Actinobacteria from wheat.</title>
        <authorList>
            <person name="Han C."/>
        </authorList>
    </citation>
    <scope>NUCLEOTIDE SEQUENCE [LARGE SCALE GENOMIC DNA]</scope>
    <source>
        <strain evidence="3 4">NEAU-YY421</strain>
    </source>
</reference>
<dbReference type="PANTHER" id="PTHR43476:SF5">
    <property type="entry name" value="FAD-DEPENDENT MONOOXYGENASE"/>
    <property type="match status" value="1"/>
</dbReference>
<organism evidence="3 4">
    <name type="scientific">Streptomyces triticagri</name>
    <dbReference type="NCBI Taxonomy" id="2293568"/>
    <lineage>
        <taxon>Bacteria</taxon>
        <taxon>Bacillati</taxon>
        <taxon>Actinomycetota</taxon>
        <taxon>Actinomycetes</taxon>
        <taxon>Kitasatosporales</taxon>
        <taxon>Streptomycetaceae</taxon>
        <taxon>Streptomyces</taxon>
    </lineage>
</organism>
<evidence type="ECO:0000259" key="2">
    <source>
        <dbReference type="Pfam" id="PF01494"/>
    </source>
</evidence>
<dbReference type="PANTHER" id="PTHR43476">
    <property type="entry name" value="3-(3-HYDROXY-PHENYL)PROPIONATE/3-HYDROXYCINNAMIC ACID HYDROXYLASE"/>
    <property type="match status" value="1"/>
</dbReference>
<dbReference type="RefSeq" id="WP_128557668.1">
    <property type="nucleotide sequence ID" value="NZ_QUAK01000115.1"/>
</dbReference>
<dbReference type="GO" id="GO:0016491">
    <property type="term" value="F:oxidoreductase activity"/>
    <property type="evidence" value="ECO:0007669"/>
    <property type="project" value="UniProtKB-KW"/>
</dbReference>